<keyword evidence="5 13" id="KW-0547">Nucleotide-binding</keyword>
<feature type="binding site" evidence="13">
    <location>
        <position position="295"/>
    </location>
    <ligand>
        <name>ATP</name>
        <dbReference type="ChEBI" id="CHEBI:30616"/>
    </ligand>
</feature>
<keyword evidence="7 13" id="KW-0067">ATP-binding</keyword>
<sequence>MTAYRELATLCQQLEQTSSRLTMRRLIAGFLRRVEPSELEIAVNLIIGRVFPEQDPRSMQMSFASVFRLLGELNLPTEVYRRSYSTAVDAGEAVRMILKHASHKSRRLSIAEVHRQLESIAVSRGRGSRKERDHMFRDLLSQIDEIEAKYVTKSMFGEMRHGASEGIMLDAIAEAASVSSDLVRRAHMFAGELGHVARIALTKGEKGVRDVRIILFRPIKPMLARTANSLEEAWTELGGTLALEYKYDGARVQIHKRGRTVRMYSRRLTDITRAFPELIEQLRKLPAERTLLEGEIVGVDPAGKPLPFQHIMRRVTRVHQVQRAMKKIPIRLHLFDCLMVGDEMLVDSSYEIRWKTLLNTVPADLVASRLVPRSIVQASAFFQDACSKGHEGLMAKAMSSPYTPGTRGKSWLKIKFADTLDVVILAADWGYGRRHNWLSNYHLGVLDEESGEYVPVGKTFKGLRDDEFQSLTERLLSIRTAERHNTVYVKPEIVVEVTYNEIQKSPHYPSEMALRFARITRIRNDKSSNQATTLQTLRELHRKELARKGEVS</sequence>
<name>A0A0S7WJC0_UNCT6</name>
<feature type="domain" description="ATP-dependent DNA ligase family profile" evidence="16">
    <location>
        <begin position="323"/>
        <end position="447"/>
    </location>
</feature>
<evidence type="ECO:0000256" key="6">
    <source>
        <dbReference type="ARBA" id="ARBA00022763"/>
    </source>
</evidence>
<feature type="binding site" evidence="13">
    <location>
        <position position="251"/>
    </location>
    <ligand>
        <name>ATP</name>
        <dbReference type="ChEBI" id="CHEBI:30616"/>
    </ligand>
</feature>
<evidence type="ECO:0000256" key="10">
    <source>
        <dbReference type="ARBA" id="ARBA00023204"/>
    </source>
</evidence>
<dbReference type="Proteomes" id="UP000051124">
    <property type="component" value="Unassembled WGS sequence"/>
</dbReference>
<evidence type="ECO:0000256" key="11">
    <source>
        <dbReference type="ARBA" id="ARBA00023306"/>
    </source>
</evidence>
<dbReference type="GO" id="GO:0003677">
    <property type="term" value="F:DNA binding"/>
    <property type="evidence" value="ECO:0007669"/>
    <property type="project" value="InterPro"/>
</dbReference>
<dbReference type="GO" id="GO:0006273">
    <property type="term" value="P:lagging strand elongation"/>
    <property type="evidence" value="ECO:0007669"/>
    <property type="project" value="TreeGrafter"/>
</dbReference>
<feature type="binding site" evidence="13">
    <location>
        <position position="266"/>
    </location>
    <ligand>
        <name>ATP</name>
        <dbReference type="ChEBI" id="CHEBI:30616"/>
    </ligand>
</feature>
<comment type="similarity">
    <text evidence="13 15">Belongs to the ATP-dependent DNA ligase family.</text>
</comment>
<evidence type="ECO:0000256" key="2">
    <source>
        <dbReference type="ARBA" id="ARBA00022618"/>
    </source>
</evidence>
<dbReference type="GO" id="GO:0006310">
    <property type="term" value="P:DNA recombination"/>
    <property type="evidence" value="ECO:0007669"/>
    <property type="project" value="UniProtKB-UniRule"/>
</dbReference>
<dbReference type="InterPro" id="IPR050191">
    <property type="entry name" value="ATP-dep_DNA_ligase"/>
</dbReference>
<comment type="catalytic activity">
    <reaction evidence="12 13 14">
        <text>ATP + (deoxyribonucleotide)n-3'-hydroxyl + 5'-phospho-(deoxyribonucleotide)m = (deoxyribonucleotide)n+m + AMP + diphosphate.</text>
        <dbReference type="EC" id="6.5.1.1"/>
    </reaction>
</comment>
<keyword evidence="8 13" id="KW-0460">Magnesium</keyword>
<dbReference type="Pfam" id="PF04675">
    <property type="entry name" value="DNA_ligase_A_N"/>
    <property type="match status" value="1"/>
</dbReference>
<keyword evidence="11 13" id="KW-0131">Cell cycle</keyword>
<dbReference type="InterPro" id="IPR036599">
    <property type="entry name" value="DNA_ligase_N_sf"/>
</dbReference>
<dbReference type="SUPFAM" id="SSF50249">
    <property type="entry name" value="Nucleic acid-binding proteins"/>
    <property type="match status" value="1"/>
</dbReference>
<dbReference type="GO" id="GO:0005524">
    <property type="term" value="F:ATP binding"/>
    <property type="evidence" value="ECO:0007669"/>
    <property type="project" value="UniProtKB-UniRule"/>
</dbReference>
<dbReference type="SUPFAM" id="SSF117018">
    <property type="entry name" value="ATP-dependent DNA ligase DNA-binding domain"/>
    <property type="match status" value="1"/>
</dbReference>
<keyword evidence="4 13" id="KW-0479">Metal-binding</keyword>
<comment type="cofactor">
    <cofactor evidence="13">
        <name>Mg(2+)</name>
        <dbReference type="ChEBI" id="CHEBI:18420"/>
    </cofactor>
</comment>
<keyword evidence="9 13" id="KW-0233">DNA recombination</keyword>
<keyword evidence="2 13" id="KW-0132">Cell division</keyword>
<dbReference type="NCBIfam" id="TIGR00574">
    <property type="entry name" value="dnl1"/>
    <property type="match status" value="1"/>
</dbReference>
<dbReference type="PANTHER" id="PTHR45674:SF7">
    <property type="entry name" value="DNA LIGASE"/>
    <property type="match status" value="1"/>
</dbReference>
<keyword evidence="6 13" id="KW-0227">DNA damage</keyword>
<dbReference type="GO" id="GO:0046872">
    <property type="term" value="F:metal ion binding"/>
    <property type="evidence" value="ECO:0007669"/>
    <property type="project" value="UniProtKB-KW"/>
</dbReference>
<dbReference type="CDD" id="cd07901">
    <property type="entry name" value="Adenylation_DNA_ligase_Arch_LigB"/>
    <property type="match status" value="1"/>
</dbReference>
<evidence type="ECO:0000256" key="7">
    <source>
        <dbReference type="ARBA" id="ARBA00022840"/>
    </source>
</evidence>
<dbReference type="Pfam" id="PF04679">
    <property type="entry name" value="DNA_ligase_A_C"/>
    <property type="match status" value="1"/>
</dbReference>
<evidence type="ECO:0000256" key="14">
    <source>
        <dbReference type="RuleBase" id="RU000617"/>
    </source>
</evidence>
<dbReference type="AlphaFoldDB" id="A0A0S7WJC0"/>
<dbReference type="GO" id="GO:0003910">
    <property type="term" value="F:DNA ligase (ATP) activity"/>
    <property type="evidence" value="ECO:0007669"/>
    <property type="project" value="UniProtKB-UniRule"/>
</dbReference>
<dbReference type="HAMAP" id="MF_00407">
    <property type="entry name" value="DNA_ligase"/>
    <property type="match status" value="1"/>
</dbReference>
<dbReference type="GO" id="GO:0071897">
    <property type="term" value="P:DNA biosynthetic process"/>
    <property type="evidence" value="ECO:0007669"/>
    <property type="project" value="InterPro"/>
</dbReference>
<dbReference type="InterPro" id="IPR000977">
    <property type="entry name" value="DNA_ligase_ATP-dep"/>
</dbReference>
<dbReference type="InterPro" id="IPR012308">
    <property type="entry name" value="DNA_ligase_ATP-dep_N"/>
</dbReference>
<dbReference type="PROSITE" id="PS00333">
    <property type="entry name" value="DNA_LIGASE_A2"/>
    <property type="match status" value="1"/>
</dbReference>
<dbReference type="EC" id="6.5.1.1" evidence="13"/>
<dbReference type="InterPro" id="IPR012309">
    <property type="entry name" value="DNA_ligase_ATP-dep_C"/>
</dbReference>
<evidence type="ECO:0000256" key="13">
    <source>
        <dbReference type="HAMAP-Rule" id="MF_00407"/>
    </source>
</evidence>
<reference evidence="17 18" key="1">
    <citation type="journal article" date="2015" name="Microbiome">
        <title>Genomic resolution of linkages in carbon, nitrogen, and sulfur cycling among widespread estuary sediment bacteria.</title>
        <authorList>
            <person name="Baker B.J."/>
            <person name="Lazar C.S."/>
            <person name="Teske A.P."/>
            <person name="Dick G.J."/>
        </authorList>
    </citation>
    <scope>NUCLEOTIDE SEQUENCE [LARGE SCALE GENOMIC DNA]</scope>
    <source>
        <strain evidence="17">DG_26</strain>
    </source>
</reference>
<evidence type="ECO:0000256" key="1">
    <source>
        <dbReference type="ARBA" id="ARBA00022598"/>
    </source>
</evidence>
<protein>
    <recommendedName>
        <fullName evidence="13">Probable DNA ligase</fullName>
        <ecNumber evidence="13">6.5.1.1</ecNumber>
    </recommendedName>
    <alternativeName>
        <fullName evidence="13">Polydeoxyribonucleotide synthase [ATP]</fullName>
    </alternativeName>
</protein>
<feature type="binding site" evidence="13">
    <location>
        <position position="244"/>
    </location>
    <ligand>
        <name>ATP</name>
        <dbReference type="ChEBI" id="CHEBI:30616"/>
    </ligand>
</feature>
<evidence type="ECO:0000256" key="3">
    <source>
        <dbReference type="ARBA" id="ARBA00022705"/>
    </source>
</evidence>
<keyword evidence="10 13" id="KW-0234">DNA repair</keyword>
<dbReference type="InterPro" id="IPR012310">
    <property type="entry name" value="DNA_ligase_ATP-dep_cent"/>
</dbReference>
<dbReference type="PROSITE" id="PS50160">
    <property type="entry name" value="DNA_LIGASE_A3"/>
    <property type="match status" value="1"/>
</dbReference>
<evidence type="ECO:0000256" key="8">
    <source>
        <dbReference type="ARBA" id="ARBA00022842"/>
    </source>
</evidence>
<dbReference type="Gene3D" id="1.10.3260.10">
    <property type="entry name" value="DNA ligase, ATP-dependent, N-terminal domain"/>
    <property type="match status" value="1"/>
</dbReference>
<keyword evidence="3 13" id="KW-0235">DNA replication</keyword>
<dbReference type="EMBL" id="LIZT01000026">
    <property type="protein sequence ID" value="KPJ50279.1"/>
    <property type="molecule type" value="Genomic_DNA"/>
</dbReference>
<proteinExistence type="inferred from homology"/>
<dbReference type="SUPFAM" id="SSF56091">
    <property type="entry name" value="DNA ligase/mRNA capping enzyme, catalytic domain"/>
    <property type="match status" value="1"/>
</dbReference>
<evidence type="ECO:0000256" key="5">
    <source>
        <dbReference type="ARBA" id="ARBA00022741"/>
    </source>
</evidence>
<dbReference type="PANTHER" id="PTHR45674">
    <property type="entry name" value="DNA LIGASE 1/3 FAMILY MEMBER"/>
    <property type="match status" value="1"/>
</dbReference>
<evidence type="ECO:0000259" key="16">
    <source>
        <dbReference type="PROSITE" id="PS50160"/>
    </source>
</evidence>
<gene>
    <name evidence="13" type="primary">lig</name>
    <name evidence="17" type="ORF">AMJ40_03470</name>
</gene>
<dbReference type="PROSITE" id="PS00697">
    <property type="entry name" value="DNA_LIGASE_A1"/>
    <property type="match status" value="1"/>
</dbReference>
<dbReference type="PATRIC" id="fig|1703771.3.peg.970"/>
<evidence type="ECO:0000313" key="18">
    <source>
        <dbReference type="Proteomes" id="UP000051124"/>
    </source>
</evidence>
<feature type="binding site" evidence="13">
    <location>
        <position position="335"/>
    </location>
    <ligand>
        <name>ATP</name>
        <dbReference type="ChEBI" id="CHEBI:30616"/>
    </ligand>
</feature>
<keyword evidence="1 13" id="KW-0436">Ligase</keyword>
<feature type="active site" description="N6-AMP-lysine intermediate" evidence="13">
    <location>
        <position position="246"/>
    </location>
</feature>
<dbReference type="Pfam" id="PF01068">
    <property type="entry name" value="DNA_ligase_A_M"/>
    <property type="match status" value="1"/>
</dbReference>
<evidence type="ECO:0000256" key="12">
    <source>
        <dbReference type="ARBA" id="ARBA00034003"/>
    </source>
</evidence>
<comment type="caution">
    <text evidence="17">The sequence shown here is derived from an EMBL/GenBank/DDBJ whole genome shotgun (WGS) entry which is preliminary data.</text>
</comment>
<dbReference type="Gene3D" id="3.30.470.30">
    <property type="entry name" value="DNA ligase/mRNA capping enzyme"/>
    <property type="match status" value="1"/>
</dbReference>
<dbReference type="InterPro" id="IPR016059">
    <property type="entry name" value="DNA_ligase_ATP-dep_CS"/>
</dbReference>
<feature type="binding site" evidence="13">
    <location>
        <position position="407"/>
    </location>
    <ligand>
        <name>ATP</name>
        <dbReference type="ChEBI" id="CHEBI:30616"/>
    </ligand>
</feature>
<dbReference type="InterPro" id="IPR012340">
    <property type="entry name" value="NA-bd_OB-fold"/>
</dbReference>
<evidence type="ECO:0000256" key="15">
    <source>
        <dbReference type="RuleBase" id="RU004196"/>
    </source>
</evidence>
<dbReference type="GO" id="GO:0006281">
    <property type="term" value="P:DNA repair"/>
    <property type="evidence" value="ECO:0007669"/>
    <property type="project" value="UniProtKB-UniRule"/>
</dbReference>
<dbReference type="InterPro" id="IPR022865">
    <property type="entry name" value="DNA_ligae_ATP-dep_bac/arc"/>
</dbReference>
<evidence type="ECO:0000313" key="17">
    <source>
        <dbReference type="EMBL" id="KPJ50279.1"/>
    </source>
</evidence>
<organism evidence="17 18">
    <name type="scientific">candidate division TA06 bacterium DG_26</name>
    <dbReference type="NCBI Taxonomy" id="1703771"/>
    <lineage>
        <taxon>Bacteria</taxon>
        <taxon>Bacteria division TA06</taxon>
    </lineage>
</organism>
<evidence type="ECO:0000256" key="9">
    <source>
        <dbReference type="ARBA" id="ARBA00023172"/>
    </source>
</evidence>
<accession>A0A0S7WJC0</accession>
<dbReference type="GO" id="GO:0051301">
    <property type="term" value="P:cell division"/>
    <property type="evidence" value="ECO:0007669"/>
    <property type="project" value="UniProtKB-KW"/>
</dbReference>
<feature type="binding site" evidence="13">
    <location>
        <position position="413"/>
    </location>
    <ligand>
        <name>ATP</name>
        <dbReference type="ChEBI" id="CHEBI:30616"/>
    </ligand>
</feature>
<evidence type="ECO:0000256" key="4">
    <source>
        <dbReference type="ARBA" id="ARBA00022723"/>
    </source>
</evidence>
<dbReference type="Gene3D" id="2.40.50.140">
    <property type="entry name" value="Nucleic acid-binding proteins"/>
    <property type="match status" value="1"/>
</dbReference>
<comment type="function">
    <text evidence="13">DNA ligase that seals nicks in double-stranded DNA during DNA replication, DNA recombination and DNA repair.</text>
</comment>